<dbReference type="GO" id="GO:0016985">
    <property type="term" value="F:mannan endo-1,4-beta-mannosidase activity"/>
    <property type="evidence" value="ECO:0007669"/>
    <property type="project" value="TreeGrafter"/>
</dbReference>
<dbReference type="EMBL" id="PKPP01002607">
    <property type="protein sequence ID" value="PWA74184.1"/>
    <property type="molecule type" value="Genomic_DNA"/>
</dbReference>
<dbReference type="Gene3D" id="3.20.20.80">
    <property type="entry name" value="Glycosidases"/>
    <property type="match status" value="1"/>
</dbReference>
<dbReference type="InterPro" id="IPR045053">
    <property type="entry name" value="MAN-like"/>
</dbReference>
<dbReference type="PANTHER" id="PTHR31451">
    <property type="match status" value="1"/>
</dbReference>
<protein>
    <submittedName>
        <fullName evidence="1">Glycoside hydrolase superfamily</fullName>
    </submittedName>
</protein>
<comment type="caution">
    <text evidence="1">The sequence shown here is derived from an EMBL/GenBank/DDBJ whole genome shotgun (WGS) entry which is preliminary data.</text>
</comment>
<keyword evidence="2" id="KW-1185">Reference proteome</keyword>
<sequence>MASFVKSLDRHHLLEIGMEGFYGDTMPERNRINPGYQVGTDKELISAYSNVGNLHILMLLTRLKMQLVDCFKRDSGADIRLEPDA</sequence>
<name>A0A2U1NKZ7_ARTAN</name>
<evidence type="ECO:0000313" key="2">
    <source>
        <dbReference type="Proteomes" id="UP000245207"/>
    </source>
</evidence>
<organism evidence="1 2">
    <name type="scientific">Artemisia annua</name>
    <name type="common">Sweet wormwood</name>
    <dbReference type="NCBI Taxonomy" id="35608"/>
    <lineage>
        <taxon>Eukaryota</taxon>
        <taxon>Viridiplantae</taxon>
        <taxon>Streptophyta</taxon>
        <taxon>Embryophyta</taxon>
        <taxon>Tracheophyta</taxon>
        <taxon>Spermatophyta</taxon>
        <taxon>Magnoliopsida</taxon>
        <taxon>eudicotyledons</taxon>
        <taxon>Gunneridae</taxon>
        <taxon>Pentapetalae</taxon>
        <taxon>asterids</taxon>
        <taxon>campanulids</taxon>
        <taxon>Asterales</taxon>
        <taxon>Asteraceae</taxon>
        <taxon>Asteroideae</taxon>
        <taxon>Anthemideae</taxon>
        <taxon>Artemisiinae</taxon>
        <taxon>Artemisia</taxon>
    </lineage>
</organism>
<reference evidence="1 2" key="1">
    <citation type="journal article" date="2018" name="Mol. Plant">
        <title>The genome of Artemisia annua provides insight into the evolution of Asteraceae family and artemisinin biosynthesis.</title>
        <authorList>
            <person name="Shen Q."/>
            <person name="Zhang L."/>
            <person name="Liao Z."/>
            <person name="Wang S."/>
            <person name="Yan T."/>
            <person name="Shi P."/>
            <person name="Liu M."/>
            <person name="Fu X."/>
            <person name="Pan Q."/>
            <person name="Wang Y."/>
            <person name="Lv Z."/>
            <person name="Lu X."/>
            <person name="Zhang F."/>
            <person name="Jiang W."/>
            <person name="Ma Y."/>
            <person name="Chen M."/>
            <person name="Hao X."/>
            <person name="Li L."/>
            <person name="Tang Y."/>
            <person name="Lv G."/>
            <person name="Zhou Y."/>
            <person name="Sun X."/>
            <person name="Brodelius P.E."/>
            <person name="Rose J.K.C."/>
            <person name="Tang K."/>
        </authorList>
    </citation>
    <scope>NUCLEOTIDE SEQUENCE [LARGE SCALE GENOMIC DNA]</scope>
    <source>
        <strain evidence="2">cv. Huhao1</strain>
        <tissue evidence="1">Leaf</tissue>
    </source>
</reference>
<dbReference type="OrthoDB" id="1404838at2759"/>
<gene>
    <name evidence="1" type="ORF">CTI12_AA253240</name>
</gene>
<accession>A0A2U1NKZ7</accession>
<dbReference type="AlphaFoldDB" id="A0A2U1NKZ7"/>
<dbReference type="Proteomes" id="UP000245207">
    <property type="component" value="Unassembled WGS sequence"/>
</dbReference>
<keyword evidence="1" id="KW-0378">Hydrolase</keyword>
<proteinExistence type="predicted"/>
<dbReference type="STRING" id="35608.A0A2U1NKZ7"/>
<dbReference type="PANTHER" id="PTHR31451:SF59">
    <property type="entry name" value="MANNAN ENDO-1,4-BETA-MANNOSIDASE"/>
    <property type="match status" value="1"/>
</dbReference>
<evidence type="ECO:0000313" key="1">
    <source>
        <dbReference type="EMBL" id="PWA74184.1"/>
    </source>
</evidence>